<evidence type="ECO:0000256" key="2">
    <source>
        <dbReference type="ARBA" id="ARBA00022605"/>
    </source>
</evidence>
<dbReference type="GO" id="GO:0005667">
    <property type="term" value="C:transcription regulator complex"/>
    <property type="evidence" value="ECO:0007669"/>
    <property type="project" value="TreeGrafter"/>
</dbReference>
<dbReference type="EMBL" id="CCBQ010000027">
    <property type="protein sequence ID" value="CDO93901.1"/>
    <property type="molecule type" value="Genomic_DNA"/>
</dbReference>
<evidence type="ECO:0000256" key="6">
    <source>
        <dbReference type="ARBA" id="ARBA00023163"/>
    </source>
</evidence>
<dbReference type="PANTHER" id="PTHR11462">
    <property type="entry name" value="JUN TRANSCRIPTION FACTOR-RELATED"/>
    <property type="match status" value="1"/>
</dbReference>
<keyword evidence="13" id="KW-1185">Reference proteome</keyword>
<dbReference type="CDD" id="cd12192">
    <property type="entry name" value="GCN4_cent"/>
    <property type="match status" value="1"/>
</dbReference>
<dbReference type="PROSITE" id="PS50217">
    <property type="entry name" value="BZIP"/>
    <property type="match status" value="1"/>
</dbReference>
<keyword evidence="4" id="KW-0238">DNA-binding</keyword>
<reference evidence="12 13" key="1">
    <citation type="submission" date="2014-03" db="EMBL/GenBank/DDBJ databases">
        <title>The genome of Kluyveromyces dobzhanskii.</title>
        <authorList>
            <person name="Nystedt B."/>
            <person name="Astrom S."/>
        </authorList>
    </citation>
    <scope>NUCLEOTIDE SEQUENCE [LARGE SCALE GENOMIC DNA]</scope>
    <source>
        <strain evidence="12 13">CBS 2104</strain>
    </source>
</reference>
<dbReference type="PROSITE" id="PS00036">
    <property type="entry name" value="BZIP_BASIC"/>
    <property type="match status" value="1"/>
</dbReference>
<evidence type="ECO:0000256" key="5">
    <source>
        <dbReference type="ARBA" id="ARBA00023159"/>
    </source>
</evidence>
<keyword evidence="6" id="KW-0804">Transcription</keyword>
<dbReference type="InterPro" id="IPR046347">
    <property type="entry name" value="bZIP_sf"/>
</dbReference>
<feature type="region of interest" description="Disordered" evidence="10">
    <location>
        <begin position="218"/>
        <end position="242"/>
    </location>
</feature>
<dbReference type="GO" id="GO:0008652">
    <property type="term" value="P:amino acid biosynthetic process"/>
    <property type="evidence" value="ECO:0007669"/>
    <property type="project" value="UniProtKB-KW"/>
</dbReference>
<dbReference type="AlphaFoldDB" id="A0A0A8L6Z7"/>
<evidence type="ECO:0000313" key="12">
    <source>
        <dbReference type="EMBL" id="CDO93901.1"/>
    </source>
</evidence>
<evidence type="ECO:0000256" key="8">
    <source>
        <dbReference type="ARBA" id="ARBA00061302"/>
    </source>
</evidence>
<comment type="similarity">
    <text evidence="8">Belongs to the bZIP family. GCN4 subfamily.</text>
</comment>
<dbReference type="GO" id="GO:0000978">
    <property type="term" value="F:RNA polymerase II cis-regulatory region sequence-specific DNA binding"/>
    <property type="evidence" value="ECO:0007669"/>
    <property type="project" value="TreeGrafter"/>
</dbReference>
<dbReference type="InterPro" id="IPR050946">
    <property type="entry name" value="AP-1_TF_bZIP"/>
</dbReference>
<keyword evidence="7" id="KW-0539">Nucleus</keyword>
<protein>
    <submittedName>
        <fullName evidence="12">WGS project CCBQ000000000 data, contig 00102</fullName>
    </submittedName>
</protein>
<comment type="subcellular location">
    <subcellularLocation>
        <location evidence="1">Nucleus</location>
    </subcellularLocation>
</comment>
<accession>A0A0A8L6Z7</accession>
<dbReference type="PANTHER" id="PTHR11462:SF35">
    <property type="entry name" value="TRANSCRIPTION FACTOR JRA"/>
    <property type="match status" value="1"/>
</dbReference>
<name>A0A0A8L6Z7_9SACH</name>
<organism evidence="12 13">
    <name type="scientific">Kluyveromyces dobzhanskii CBS 2104</name>
    <dbReference type="NCBI Taxonomy" id="1427455"/>
    <lineage>
        <taxon>Eukaryota</taxon>
        <taxon>Fungi</taxon>
        <taxon>Dikarya</taxon>
        <taxon>Ascomycota</taxon>
        <taxon>Saccharomycotina</taxon>
        <taxon>Saccharomycetes</taxon>
        <taxon>Saccharomycetales</taxon>
        <taxon>Saccharomycetaceae</taxon>
        <taxon>Kluyveromyces</taxon>
    </lineage>
</organism>
<comment type="caution">
    <text evidence="12">The sequence shown here is derived from an EMBL/GenBank/DDBJ whole genome shotgun (WGS) entry which is preliminary data.</text>
</comment>
<dbReference type="GO" id="GO:0000981">
    <property type="term" value="F:DNA-binding transcription factor activity, RNA polymerase II-specific"/>
    <property type="evidence" value="ECO:0007669"/>
    <property type="project" value="TreeGrafter"/>
</dbReference>
<evidence type="ECO:0000256" key="4">
    <source>
        <dbReference type="ARBA" id="ARBA00023125"/>
    </source>
</evidence>
<dbReference type="FunFam" id="3.30.160.60:FF:001491">
    <property type="entry name" value="Cross-pathway control protein A"/>
    <property type="match status" value="1"/>
</dbReference>
<keyword evidence="9" id="KW-0175">Coiled coil</keyword>
<dbReference type="GO" id="GO:1903833">
    <property type="term" value="P:positive regulation of cellular response to amino acid starvation"/>
    <property type="evidence" value="ECO:0007669"/>
    <property type="project" value="TreeGrafter"/>
</dbReference>
<proteinExistence type="inferred from homology"/>
<sequence>MKMNMNMNMNMNTNINLDMGVNPLQQQFVALPSGNASGVPTEIELSQSQSSTMGELIFDKFINHAVEHPHFQQSVVDETPAGETHDISPKLFNMHSADPTITSTEISTTELNASIVENFFDVSSSTDSTPIFELDNQDIGGVETWTSLFDNDIPVTLDDIADCANAASLELESSLDVSEQQQPSVPENSKSFVSELVAPSTTTMNSLKKNQFLPTPMLEDDLQLPSKPKVRKSSSGTVGKVSKPSKYEEFVGSPSASEAGSGKYDDLGVIAYSRKQRAAPLTPVIADSDDPMVVKRAKNTEAARRSRARKLQRMNQLEDKVKDLLQRNTDLENEVHRLRSMLGSQ</sequence>
<evidence type="ECO:0000256" key="10">
    <source>
        <dbReference type="SAM" id="MobiDB-lite"/>
    </source>
</evidence>
<feature type="compositionally biased region" description="Low complexity" evidence="10">
    <location>
        <begin position="233"/>
        <end position="242"/>
    </location>
</feature>
<evidence type="ECO:0000259" key="11">
    <source>
        <dbReference type="PROSITE" id="PS50217"/>
    </source>
</evidence>
<evidence type="ECO:0000256" key="9">
    <source>
        <dbReference type="SAM" id="Coils"/>
    </source>
</evidence>
<keyword evidence="2" id="KW-0028">Amino-acid biosynthesis</keyword>
<dbReference type="OrthoDB" id="5419235at2759"/>
<dbReference type="SMART" id="SM00338">
    <property type="entry name" value="BRLZ"/>
    <property type="match status" value="1"/>
</dbReference>
<feature type="coiled-coil region" evidence="9">
    <location>
        <begin position="300"/>
        <end position="341"/>
    </location>
</feature>
<dbReference type="InterPro" id="IPR004827">
    <property type="entry name" value="bZIP"/>
</dbReference>
<dbReference type="Pfam" id="PF07716">
    <property type="entry name" value="bZIP_2"/>
    <property type="match status" value="1"/>
</dbReference>
<feature type="domain" description="BZIP" evidence="11">
    <location>
        <begin position="289"/>
        <end position="339"/>
    </location>
</feature>
<dbReference type="GO" id="GO:0005634">
    <property type="term" value="C:nucleus"/>
    <property type="evidence" value="ECO:0007669"/>
    <property type="project" value="UniProtKB-SubCell"/>
</dbReference>
<dbReference type="SUPFAM" id="SSF57959">
    <property type="entry name" value="Leucine zipper domain"/>
    <property type="match status" value="1"/>
</dbReference>
<dbReference type="Proteomes" id="UP000031516">
    <property type="component" value="Unassembled WGS sequence"/>
</dbReference>
<keyword evidence="3" id="KW-0805">Transcription regulation</keyword>
<gene>
    <name evidence="12" type="ORF">KLDO_g2189</name>
</gene>
<keyword evidence="5" id="KW-0010">Activator</keyword>
<dbReference type="Gene3D" id="3.30.160.60">
    <property type="entry name" value="Classic Zinc Finger"/>
    <property type="match status" value="1"/>
</dbReference>
<dbReference type="GO" id="GO:0001080">
    <property type="term" value="P:nitrogen catabolite activation of transcription from RNA polymerase II promoter"/>
    <property type="evidence" value="ECO:0007669"/>
    <property type="project" value="TreeGrafter"/>
</dbReference>
<evidence type="ECO:0000256" key="7">
    <source>
        <dbReference type="ARBA" id="ARBA00023242"/>
    </source>
</evidence>
<evidence type="ECO:0000256" key="1">
    <source>
        <dbReference type="ARBA" id="ARBA00004123"/>
    </source>
</evidence>
<evidence type="ECO:0000313" key="13">
    <source>
        <dbReference type="Proteomes" id="UP000031516"/>
    </source>
</evidence>
<dbReference type="CDD" id="cd12193">
    <property type="entry name" value="bZIP_GCN4"/>
    <property type="match status" value="1"/>
</dbReference>
<evidence type="ECO:0000256" key="3">
    <source>
        <dbReference type="ARBA" id="ARBA00023015"/>
    </source>
</evidence>